<dbReference type="EnsemblMetazoa" id="XM_020005254.1">
    <property type="protein sequence ID" value="XP_019860813.1"/>
    <property type="gene ID" value="LOC109589135"/>
</dbReference>
<reference evidence="1" key="2">
    <citation type="submission" date="2024-06" db="UniProtKB">
        <authorList>
            <consortium name="EnsemblMetazoa"/>
        </authorList>
    </citation>
    <scope>IDENTIFICATION</scope>
</reference>
<reference evidence="2" key="1">
    <citation type="journal article" date="2010" name="Nature">
        <title>The Amphimedon queenslandica genome and the evolution of animal complexity.</title>
        <authorList>
            <person name="Srivastava M."/>
            <person name="Simakov O."/>
            <person name="Chapman J."/>
            <person name="Fahey B."/>
            <person name="Gauthier M.E."/>
            <person name="Mitros T."/>
            <person name="Richards G.S."/>
            <person name="Conaco C."/>
            <person name="Dacre M."/>
            <person name="Hellsten U."/>
            <person name="Larroux C."/>
            <person name="Putnam N.H."/>
            <person name="Stanke M."/>
            <person name="Adamska M."/>
            <person name="Darling A."/>
            <person name="Degnan S.M."/>
            <person name="Oakley T.H."/>
            <person name="Plachetzki D.C."/>
            <person name="Zhai Y."/>
            <person name="Adamski M."/>
            <person name="Calcino A."/>
            <person name="Cummins S.F."/>
            <person name="Goodstein D.M."/>
            <person name="Harris C."/>
            <person name="Jackson D.J."/>
            <person name="Leys S.P."/>
            <person name="Shu S."/>
            <person name="Woodcroft B.J."/>
            <person name="Vervoort M."/>
            <person name="Kosik K.S."/>
            <person name="Manning G."/>
            <person name="Degnan B.M."/>
            <person name="Rokhsar D.S."/>
        </authorList>
    </citation>
    <scope>NUCLEOTIDE SEQUENCE [LARGE SCALE GENOMIC DNA]</scope>
</reference>
<accession>A0AAN0JV78</accession>
<dbReference type="Gene3D" id="3.30.420.40">
    <property type="match status" value="1"/>
</dbReference>
<dbReference type="SUPFAM" id="SSF53067">
    <property type="entry name" value="Actin-like ATPase domain"/>
    <property type="match status" value="1"/>
</dbReference>
<protein>
    <submittedName>
        <fullName evidence="1">Uncharacterized protein</fullName>
    </submittedName>
</protein>
<dbReference type="KEGG" id="aqu:109589135"/>
<dbReference type="AlphaFoldDB" id="A0AAN0JV78"/>
<dbReference type="GeneID" id="109589135"/>
<name>A0AAN0JV78_AMPQE</name>
<evidence type="ECO:0000313" key="2">
    <source>
        <dbReference type="Proteomes" id="UP000007879"/>
    </source>
</evidence>
<dbReference type="InterPro" id="IPR043129">
    <property type="entry name" value="ATPase_NBD"/>
</dbReference>
<dbReference type="PANTHER" id="PTHR14187">
    <property type="entry name" value="ALPHA KINASE/ELONGATION FACTOR 2 KINASE"/>
    <property type="match status" value="1"/>
</dbReference>
<dbReference type="PANTHER" id="PTHR14187:SF5">
    <property type="entry name" value="HEAT SHOCK 70 KDA PROTEIN 12A"/>
    <property type="match status" value="1"/>
</dbReference>
<keyword evidence="2" id="KW-1185">Reference proteome</keyword>
<dbReference type="RefSeq" id="XP_019860813.1">
    <property type="nucleotide sequence ID" value="XM_020005254.1"/>
</dbReference>
<proteinExistence type="predicted"/>
<evidence type="ECO:0000313" key="1">
    <source>
        <dbReference type="EnsemblMetazoa" id="XP_019860813.1"/>
    </source>
</evidence>
<sequence>MAMPRNYIKFGNVSIVAQRNQEQSYKPLSKADKIPRTEAGYCVSEDNIAAIDFGTTSVSLAYTTTSAKDSGVNTLILDREDHSNRVPNAILLKRNRRSVIVEEFGTSARMKFEKKKASEYPQYIYFERIKMLLKRDKGIDRQTLVESFSGEKFYLVEVIAFILQCIKKKLIIQLNRNEDVFQTTDFDWVITVPAIWD</sequence>
<dbReference type="Proteomes" id="UP000007879">
    <property type="component" value="Unassembled WGS sequence"/>
</dbReference>
<organism evidence="1 2">
    <name type="scientific">Amphimedon queenslandica</name>
    <name type="common">Sponge</name>
    <dbReference type="NCBI Taxonomy" id="400682"/>
    <lineage>
        <taxon>Eukaryota</taxon>
        <taxon>Metazoa</taxon>
        <taxon>Porifera</taxon>
        <taxon>Demospongiae</taxon>
        <taxon>Heteroscleromorpha</taxon>
        <taxon>Haplosclerida</taxon>
        <taxon>Niphatidae</taxon>
        <taxon>Amphimedon</taxon>
    </lineage>
</organism>